<name>A0A0K2TH20_LEPSM</name>
<dbReference type="InterPro" id="IPR000372">
    <property type="entry name" value="LRRNT"/>
</dbReference>
<organism evidence="10">
    <name type="scientific">Lepeophtheirus salmonis</name>
    <name type="common">Salmon louse</name>
    <name type="synonym">Caligus salmonis</name>
    <dbReference type="NCBI Taxonomy" id="72036"/>
    <lineage>
        <taxon>Eukaryota</taxon>
        <taxon>Metazoa</taxon>
        <taxon>Ecdysozoa</taxon>
        <taxon>Arthropoda</taxon>
        <taxon>Crustacea</taxon>
        <taxon>Multicrustacea</taxon>
        <taxon>Hexanauplia</taxon>
        <taxon>Copepoda</taxon>
        <taxon>Siphonostomatoida</taxon>
        <taxon>Caligidae</taxon>
        <taxon>Lepeophtheirus</taxon>
    </lineage>
</organism>
<dbReference type="EMBL" id="HACA01007893">
    <property type="protein sequence ID" value="CDW25254.1"/>
    <property type="molecule type" value="Transcribed_RNA"/>
</dbReference>
<dbReference type="PANTHER" id="PTHR24369:SF212">
    <property type="entry name" value="LEUCINE-RICH REPEAT-CONTAINING PROTEIN 4B-LIKE"/>
    <property type="match status" value="1"/>
</dbReference>
<keyword evidence="6" id="KW-0677">Repeat</keyword>
<keyword evidence="3" id="KW-0964">Secreted</keyword>
<keyword evidence="2" id="KW-0217">Developmental protein</keyword>
<dbReference type="OrthoDB" id="283575at2759"/>
<dbReference type="SUPFAM" id="SSF52058">
    <property type="entry name" value="L domain-like"/>
    <property type="match status" value="2"/>
</dbReference>
<dbReference type="GO" id="GO:0005576">
    <property type="term" value="C:extracellular region"/>
    <property type="evidence" value="ECO:0007669"/>
    <property type="project" value="UniProtKB-SubCell"/>
</dbReference>
<dbReference type="InterPro" id="IPR003591">
    <property type="entry name" value="Leu-rich_rpt_typical-subtyp"/>
</dbReference>
<evidence type="ECO:0000256" key="4">
    <source>
        <dbReference type="ARBA" id="ARBA00022614"/>
    </source>
</evidence>
<dbReference type="SMART" id="SM00369">
    <property type="entry name" value="LRR_TYP"/>
    <property type="match status" value="6"/>
</dbReference>
<accession>A0A0K2TH20</accession>
<evidence type="ECO:0000256" key="3">
    <source>
        <dbReference type="ARBA" id="ARBA00022525"/>
    </source>
</evidence>
<dbReference type="FunFam" id="3.80.10.10:FF:000002">
    <property type="entry name" value="Slit guidance ligand 2"/>
    <property type="match status" value="2"/>
</dbReference>
<comment type="subcellular location">
    <subcellularLocation>
        <location evidence="1">Secreted</location>
    </subcellularLocation>
</comment>
<dbReference type="Pfam" id="PF13855">
    <property type="entry name" value="LRR_8"/>
    <property type="match status" value="2"/>
</dbReference>
<evidence type="ECO:0000313" key="10">
    <source>
        <dbReference type="EMBL" id="CDW25254.1"/>
    </source>
</evidence>
<dbReference type="GO" id="GO:0007399">
    <property type="term" value="P:nervous system development"/>
    <property type="evidence" value="ECO:0007669"/>
    <property type="project" value="UniProtKB-ARBA"/>
</dbReference>
<dbReference type="InterPro" id="IPR032675">
    <property type="entry name" value="LRR_dom_sf"/>
</dbReference>
<feature type="non-terminal residue" evidence="10">
    <location>
        <position position="271"/>
    </location>
</feature>
<keyword evidence="7" id="KW-1015">Disulfide bond</keyword>
<feature type="domain" description="LRRNT" evidence="8">
    <location>
        <begin position="166"/>
        <end position="198"/>
    </location>
</feature>
<protein>
    <submittedName>
        <fullName evidence="10">Uncharacterized protein</fullName>
    </submittedName>
</protein>
<dbReference type="SMART" id="SM00082">
    <property type="entry name" value="LRRCT"/>
    <property type="match status" value="1"/>
</dbReference>
<dbReference type="InterPro" id="IPR001611">
    <property type="entry name" value="Leu-rich_rpt"/>
</dbReference>
<dbReference type="Pfam" id="PF13516">
    <property type="entry name" value="LRR_6"/>
    <property type="match status" value="1"/>
</dbReference>
<feature type="domain" description="LRRCT" evidence="9">
    <location>
        <begin position="102"/>
        <end position="151"/>
    </location>
</feature>
<evidence type="ECO:0000259" key="9">
    <source>
        <dbReference type="SMART" id="SM00082"/>
    </source>
</evidence>
<sequence length="271" mass="30401">RNLSENSINHLPSLGFDGAEALEVIDLSGNEISAVGANTFLSLPSLRTIRLERNNIKCLHHDAFRGLRNLESLFLSWNKFETLPSGLLDGTRRLEDLELEGNPLKCDCHINWLMAWLQRAPSLSGGAECHKPSYLQGQKLTDINYEQLKCTRNVDINDCKSLPLWSCPSSCKCVDGIVDCRSRKLVNIPSHFPDDSTEIRLEQNQITEIPPQAFAGYRRLRRIDLSNNEIRSIAPDAFRGLKALTSLVLYGNRITSLPTQVFNGLSSLQLL</sequence>
<dbReference type="GO" id="GO:0005886">
    <property type="term" value="C:plasma membrane"/>
    <property type="evidence" value="ECO:0007669"/>
    <property type="project" value="TreeGrafter"/>
</dbReference>
<evidence type="ECO:0000256" key="5">
    <source>
        <dbReference type="ARBA" id="ARBA00022729"/>
    </source>
</evidence>
<dbReference type="InterPro" id="IPR000483">
    <property type="entry name" value="Cys-rich_flank_reg_C"/>
</dbReference>
<feature type="non-terminal residue" evidence="10">
    <location>
        <position position="1"/>
    </location>
</feature>
<dbReference type="SMART" id="SM00013">
    <property type="entry name" value="LRRNT"/>
    <property type="match status" value="1"/>
</dbReference>
<dbReference type="PANTHER" id="PTHR24369">
    <property type="entry name" value="ANTIGEN BSP, PUTATIVE-RELATED"/>
    <property type="match status" value="1"/>
</dbReference>
<evidence type="ECO:0000256" key="7">
    <source>
        <dbReference type="ARBA" id="ARBA00023157"/>
    </source>
</evidence>
<dbReference type="PROSITE" id="PS51450">
    <property type="entry name" value="LRR"/>
    <property type="match status" value="1"/>
</dbReference>
<evidence type="ECO:0000256" key="1">
    <source>
        <dbReference type="ARBA" id="ARBA00004613"/>
    </source>
</evidence>
<keyword evidence="4" id="KW-0433">Leucine-rich repeat</keyword>
<keyword evidence="5" id="KW-0732">Signal</keyword>
<reference evidence="10" key="1">
    <citation type="submission" date="2014-05" db="EMBL/GenBank/DDBJ databases">
        <authorList>
            <person name="Chronopoulou M."/>
        </authorList>
    </citation>
    <scope>NUCLEOTIDE SEQUENCE</scope>
    <source>
        <tissue evidence="10">Whole organism</tissue>
    </source>
</reference>
<dbReference type="AlphaFoldDB" id="A0A0K2TH20"/>
<evidence type="ECO:0000256" key="2">
    <source>
        <dbReference type="ARBA" id="ARBA00022473"/>
    </source>
</evidence>
<proteinExistence type="predicted"/>
<dbReference type="InterPro" id="IPR050541">
    <property type="entry name" value="LRR_TM_domain-containing"/>
</dbReference>
<evidence type="ECO:0000256" key="6">
    <source>
        <dbReference type="ARBA" id="ARBA00022737"/>
    </source>
</evidence>
<evidence type="ECO:0000259" key="8">
    <source>
        <dbReference type="SMART" id="SM00013"/>
    </source>
</evidence>
<dbReference type="Gene3D" id="3.80.10.10">
    <property type="entry name" value="Ribonuclease Inhibitor"/>
    <property type="match status" value="2"/>
</dbReference>